<dbReference type="VEuPathDB" id="TrichDB:TVAGG3_0962990"/>
<reference evidence="2" key="2">
    <citation type="journal article" date="2007" name="Science">
        <title>Draft genome sequence of the sexually transmitted pathogen Trichomonas vaginalis.</title>
        <authorList>
            <person name="Carlton J.M."/>
            <person name="Hirt R.P."/>
            <person name="Silva J.C."/>
            <person name="Delcher A.L."/>
            <person name="Schatz M."/>
            <person name="Zhao Q."/>
            <person name="Wortman J.R."/>
            <person name="Bidwell S.L."/>
            <person name="Alsmark U.C.M."/>
            <person name="Besteiro S."/>
            <person name="Sicheritz-Ponten T."/>
            <person name="Noel C.J."/>
            <person name="Dacks J.B."/>
            <person name="Foster P.G."/>
            <person name="Simillion C."/>
            <person name="Van de Peer Y."/>
            <person name="Miranda-Saavedra D."/>
            <person name="Barton G.J."/>
            <person name="Westrop G.D."/>
            <person name="Mueller S."/>
            <person name="Dessi D."/>
            <person name="Fiori P.L."/>
            <person name="Ren Q."/>
            <person name="Paulsen I."/>
            <person name="Zhang H."/>
            <person name="Bastida-Corcuera F.D."/>
            <person name="Simoes-Barbosa A."/>
            <person name="Brown M.T."/>
            <person name="Hayes R.D."/>
            <person name="Mukherjee M."/>
            <person name="Okumura C.Y."/>
            <person name="Schneider R."/>
            <person name="Smith A.J."/>
            <person name="Vanacova S."/>
            <person name="Villalvazo M."/>
            <person name="Haas B.J."/>
            <person name="Pertea M."/>
            <person name="Feldblyum T.V."/>
            <person name="Utterback T.R."/>
            <person name="Shu C.L."/>
            <person name="Osoegawa K."/>
            <person name="de Jong P.J."/>
            <person name="Hrdy I."/>
            <person name="Horvathova L."/>
            <person name="Zubacova Z."/>
            <person name="Dolezal P."/>
            <person name="Malik S.B."/>
            <person name="Logsdon J.M. Jr."/>
            <person name="Henze K."/>
            <person name="Gupta A."/>
            <person name="Wang C.C."/>
            <person name="Dunne R.L."/>
            <person name="Upcroft J.A."/>
            <person name="Upcroft P."/>
            <person name="White O."/>
            <person name="Salzberg S.L."/>
            <person name="Tang P."/>
            <person name="Chiu C.-H."/>
            <person name="Lee Y.-S."/>
            <person name="Embley T.M."/>
            <person name="Coombs G.H."/>
            <person name="Mottram J.C."/>
            <person name="Tachezy J."/>
            <person name="Fraser-Liggett C.M."/>
            <person name="Johnson P.J."/>
        </authorList>
    </citation>
    <scope>NUCLEOTIDE SEQUENCE [LARGE SCALE GENOMIC DNA]</scope>
    <source>
        <strain evidence="2">G3</strain>
    </source>
</reference>
<gene>
    <name evidence="2" type="ORF">TVAG_088980</name>
</gene>
<organism evidence="2 3">
    <name type="scientific">Trichomonas vaginalis (strain ATCC PRA-98 / G3)</name>
    <dbReference type="NCBI Taxonomy" id="412133"/>
    <lineage>
        <taxon>Eukaryota</taxon>
        <taxon>Metamonada</taxon>
        <taxon>Parabasalia</taxon>
        <taxon>Trichomonadida</taxon>
        <taxon>Trichomonadidae</taxon>
        <taxon>Trichomonas</taxon>
    </lineage>
</organism>
<feature type="compositionally biased region" description="Low complexity" evidence="1">
    <location>
        <begin position="194"/>
        <end position="227"/>
    </location>
</feature>
<dbReference type="Proteomes" id="UP000001542">
    <property type="component" value="Unassembled WGS sequence"/>
</dbReference>
<keyword evidence="3" id="KW-1185">Reference proteome</keyword>
<dbReference type="EMBL" id="DS114334">
    <property type="protein sequence ID" value="EAX88250.1"/>
    <property type="molecule type" value="Genomic_DNA"/>
</dbReference>
<dbReference type="VEuPathDB" id="TrichDB:TVAG_088980"/>
<dbReference type="PANTHER" id="PTHR44207">
    <property type="entry name" value="SURFACE ANTIGEN BSPA-LIKE-RELATED"/>
    <property type="match status" value="1"/>
</dbReference>
<sequence>MIQNRSILYEFLRLQKKSQNPSYPTTSSKLHSDDFIAILEQSSSTIKANKLYDCVRNAKVEINSLEEVISTLKSVRKYMKLRLLDGIINVLEQNYPRFSEGQINTSNKEEFIERNQCSTEYEVRDSTSNTQRNTSSSPRSISSSSTPTNSYNPSTSNTQRVSLGNDPFGDMFNNIFGNGSISSSNNPANSYKPSTSSSQRNTSSSPRSISSSSTSTNSYNPSTSNTQRVSLGNDPAGGFKFSGEWINIVKNTERFVKNPKLLQNLDWDEEWRKIYETMNTEDFPEKVDVMEYNDDYQIQTKKFCDSYQIYNPYKI</sequence>
<name>A2G3L4_TRIV3</name>
<dbReference type="KEGG" id="tva:4745905"/>
<accession>A2G3L4</accession>
<feature type="region of interest" description="Disordered" evidence="1">
    <location>
        <begin position="116"/>
        <end position="166"/>
    </location>
</feature>
<dbReference type="InParanoid" id="A2G3L4"/>
<reference evidence="2" key="1">
    <citation type="submission" date="2006-10" db="EMBL/GenBank/DDBJ databases">
        <authorList>
            <person name="Amadeo P."/>
            <person name="Zhao Q."/>
            <person name="Wortman J."/>
            <person name="Fraser-Liggett C."/>
            <person name="Carlton J."/>
        </authorList>
    </citation>
    <scope>NUCLEOTIDE SEQUENCE</scope>
    <source>
        <strain evidence="2">G3</strain>
    </source>
</reference>
<protein>
    <submittedName>
        <fullName evidence="2">Uncharacterized protein</fullName>
    </submittedName>
</protein>
<dbReference type="PANTHER" id="PTHR44207:SF1">
    <property type="entry name" value="SURFACE ANTIGEN BSPA-LIKE"/>
    <property type="match status" value="1"/>
</dbReference>
<proteinExistence type="predicted"/>
<dbReference type="AlphaFoldDB" id="A2G3L4"/>
<feature type="region of interest" description="Disordered" evidence="1">
    <location>
        <begin position="179"/>
        <end position="231"/>
    </location>
</feature>
<feature type="compositionally biased region" description="Low complexity" evidence="1">
    <location>
        <begin position="126"/>
        <end position="158"/>
    </location>
</feature>
<evidence type="ECO:0000313" key="3">
    <source>
        <dbReference type="Proteomes" id="UP000001542"/>
    </source>
</evidence>
<dbReference type="RefSeq" id="XP_001301180.1">
    <property type="nucleotide sequence ID" value="XM_001301179.1"/>
</dbReference>
<evidence type="ECO:0000313" key="2">
    <source>
        <dbReference type="EMBL" id="EAX88250.1"/>
    </source>
</evidence>
<evidence type="ECO:0000256" key="1">
    <source>
        <dbReference type="SAM" id="MobiDB-lite"/>
    </source>
</evidence>